<dbReference type="CDD" id="cd03024">
    <property type="entry name" value="DsbA_FrnE"/>
    <property type="match status" value="1"/>
</dbReference>
<protein>
    <submittedName>
        <fullName evidence="2">DsbA family oxidoreductase</fullName>
    </submittedName>
</protein>
<feature type="domain" description="DSBA-like thioredoxin" evidence="1">
    <location>
        <begin position="3"/>
        <end position="221"/>
    </location>
</feature>
<dbReference type="Proteomes" id="UP001603013">
    <property type="component" value="Unassembled WGS sequence"/>
</dbReference>
<dbReference type="SUPFAM" id="SSF52833">
    <property type="entry name" value="Thioredoxin-like"/>
    <property type="match status" value="1"/>
</dbReference>
<organism evidence="2 3">
    <name type="scientific">Streptomyces lateritius</name>
    <dbReference type="NCBI Taxonomy" id="67313"/>
    <lineage>
        <taxon>Bacteria</taxon>
        <taxon>Bacillati</taxon>
        <taxon>Actinomycetota</taxon>
        <taxon>Actinomycetes</taxon>
        <taxon>Kitasatosporales</taxon>
        <taxon>Streptomycetaceae</taxon>
        <taxon>Streptomyces</taxon>
    </lineage>
</organism>
<evidence type="ECO:0000313" key="2">
    <source>
        <dbReference type="EMBL" id="MFF8275531.1"/>
    </source>
</evidence>
<dbReference type="PANTHER" id="PTHR13887">
    <property type="entry name" value="GLUTATHIONE S-TRANSFERASE KAPPA"/>
    <property type="match status" value="1"/>
</dbReference>
<dbReference type="InterPro" id="IPR001853">
    <property type="entry name" value="DSBA-like_thioredoxin_dom"/>
</dbReference>
<dbReference type="PANTHER" id="PTHR13887:SF41">
    <property type="entry name" value="THIOREDOXIN SUPERFAMILY PROTEIN"/>
    <property type="match status" value="1"/>
</dbReference>
<dbReference type="Gene3D" id="3.40.30.10">
    <property type="entry name" value="Glutaredoxin"/>
    <property type="match status" value="1"/>
</dbReference>
<dbReference type="EMBL" id="JBIBSM010000002">
    <property type="protein sequence ID" value="MFF8275531.1"/>
    <property type="molecule type" value="Genomic_DNA"/>
</dbReference>
<gene>
    <name evidence="2" type="ORF">ACF05T_05320</name>
</gene>
<reference evidence="2 3" key="1">
    <citation type="submission" date="2024-10" db="EMBL/GenBank/DDBJ databases">
        <title>The Natural Products Discovery Center: Release of the First 8490 Sequenced Strains for Exploring Actinobacteria Biosynthetic Diversity.</title>
        <authorList>
            <person name="Kalkreuter E."/>
            <person name="Kautsar S.A."/>
            <person name="Yang D."/>
            <person name="Bader C.D."/>
            <person name="Teijaro C.N."/>
            <person name="Fluegel L."/>
            <person name="Davis C.M."/>
            <person name="Simpson J.R."/>
            <person name="Lauterbach L."/>
            <person name="Steele A.D."/>
            <person name="Gui C."/>
            <person name="Meng S."/>
            <person name="Li G."/>
            <person name="Viehrig K."/>
            <person name="Ye F."/>
            <person name="Su P."/>
            <person name="Kiefer A.F."/>
            <person name="Nichols A."/>
            <person name="Cepeda A.J."/>
            <person name="Yan W."/>
            <person name="Fan B."/>
            <person name="Jiang Y."/>
            <person name="Adhikari A."/>
            <person name="Zheng C.-J."/>
            <person name="Schuster L."/>
            <person name="Cowan T.M."/>
            <person name="Smanski M.J."/>
            <person name="Chevrette M.G."/>
            <person name="De Carvalho L.P.S."/>
            <person name="Shen B."/>
        </authorList>
    </citation>
    <scope>NUCLEOTIDE SEQUENCE [LARGE SCALE GENOMIC DNA]</scope>
    <source>
        <strain evidence="2 3">NPDC015755</strain>
    </source>
</reference>
<proteinExistence type="predicted"/>
<comment type="caution">
    <text evidence="2">The sequence shown here is derived from an EMBL/GenBank/DDBJ whole genome shotgun (WGS) entry which is preliminary data.</text>
</comment>
<name>A0ABW6Y7I0_9ACTN</name>
<keyword evidence="3" id="KW-1185">Reference proteome</keyword>
<accession>A0ABW6Y7I0</accession>
<evidence type="ECO:0000259" key="1">
    <source>
        <dbReference type="Pfam" id="PF01323"/>
    </source>
</evidence>
<sequence length="225" mass="24270">MKIEIWSDIMCPWCYIGKARLDRAIERLGGGGHDAGGRGAGGRGAGGRDDIEVVWRSFELRPDQPRTPGATLGEMMREKLGLQPGETVELFEKIRLLGEAEGLDIRLTGVRPVNSFDAQRLVHLAAESGLAHRMKSELFRAYLTDQQNVADHEVLLRTATRAGLDADAAGAVLAGDAYGEDVREDERAAARRGVTGVPTVFVDGVRVATGVPSVDQFHRALVEAG</sequence>
<dbReference type="RefSeq" id="WP_391933195.1">
    <property type="nucleotide sequence ID" value="NZ_JBIBSM010000002.1"/>
</dbReference>
<dbReference type="Pfam" id="PF01323">
    <property type="entry name" value="DSBA"/>
    <property type="match status" value="1"/>
</dbReference>
<dbReference type="InterPro" id="IPR036249">
    <property type="entry name" value="Thioredoxin-like_sf"/>
</dbReference>
<evidence type="ECO:0000313" key="3">
    <source>
        <dbReference type="Proteomes" id="UP001603013"/>
    </source>
</evidence>